<dbReference type="Gene3D" id="2.10.10.20">
    <property type="entry name" value="Carbohydrate-binding module superfamily 5/12"/>
    <property type="match status" value="1"/>
</dbReference>
<reference evidence="11" key="1">
    <citation type="submission" date="2012-12" db="EMBL/GenBank/DDBJ databases">
        <title>Genome Sequence of Photobacterium leiognathi lrivu.4.1.</title>
        <authorList>
            <person name="Urbanczyk H."/>
            <person name="Ogura Y."/>
            <person name="Hayashi T."/>
            <person name="Dunlap P.V."/>
        </authorList>
    </citation>
    <scope>NUCLEOTIDE SEQUENCE [LARGE SCALE GENOMIC DNA]</scope>
    <source>
        <strain evidence="11">lrivu.4.1</strain>
    </source>
</reference>
<dbReference type="GO" id="GO:0005975">
    <property type="term" value="P:carbohydrate metabolic process"/>
    <property type="evidence" value="ECO:0007669"/>
    <property type="project" value="InterPro"/>
</dbReference>
<dbReference type="GO" id="GO:0030246">
    <property type="term" value="F:carbohydrate binding"/>
    <property type="evidence" value="ECO:0007669"/>
    <property type="project" value="InterPro"/>
</dbReference>
<dbReference type="InterPro" id="IPR048990">
    <property type="entry name" value="StcE_b-sandwich"/>
</dbReference>
<dbReference type="Pfam" id="PF02839">
    <property type="entry name" value="CBM_5_12"/>
    <property type="match status" value="1"/>
</dbReference>
<dbReference type="GO" id="GO:0046872">
    <property type="term" value="F:metal ion binding"/>
    <property type="evidence" value="ECO:0007669"/>
    <property type="project" value="UniProtKB-KW"/>
</dbReference>
<dbReference type="GO" id="GO:0006508">
    <property type="term" value="P:proteolysis"/>
    <property type="evidence" value="ECO:0007669"/>
    <property type="project" value="UniProtKB-KW"/>
</dbReference>
<feature type="chain" id="PRO_5006712580" evidence="8">
    <location>
        <begin position="25"/>
        <end position="1089"/>
    </location>
</feature>
<dbReference type="Pfam" id="PF12561">
    <property type="entry name" value="TagA"/>
    <property type="match status" value="1"/>
</dbReference>
<dbReference type="SUPFAM" id="SSF51055">
    <property type="entry name" value="Carbohydrate binding domain"/>
    <property type="match status" value="1"/>
</dbReference>
<sequence>MDVMKKKYLVSLLPALLMAQYGYAEIKPTTAPETLYFNKKALPSDTQGSLQGSVSIAQSVIMQTSNKIENDRQPHLVSLRRSLVMFEPQADMLESGEALTVTAKNANNEVVYQTVMRLPQQLPQVAGKLDKYVEIIKPEQFSLTVTSNNDLGQIAGEAGKSHFKALITQHDTIHVSTGDGHWARYFILPDDKAFHNKKITFTSDAGYNSQIDYSQGTDTISRGNQFTYQNVDGIWYGEADMAISRVAYSDKAYSAVLPAEAMLPGLSLTFSAQGNKEGTVSGIKVGANTSMILNTIDIGLLTEPRDQFQFMKDPDLHRQYFQNIQISKLIVNPYESVHLEEIMLPDGRVLVDVDPSEADAYGSDSHYRIARELISSGINSASYGVNSSIVRPASQWNISAPYHAAQVTVNNSIGNYTDGLIAHGLLGSYAGVASVVGSTGNEFSHEVGHELGVGNHYPGGYNGAIHKSSTEVNSTWGWDVHKNFFIPNFTKGVTNQESCYEGECVAPFEGHSFGFGTMSGGSALYPKYNAYTLHAPYELSVFQDFLENKANFDPASPTGFSKWDHNEKVMKPWTNKTADDLALSIVVSPNESLGPDEYGPESDKFYQLFENNDVVFVHVKNHAWIGNIYLPSDEAFEGKTAYLQVTSLWNTNIHYNDQSFTLVRDKKYAFTYTNGLWVLDENVTIGDQLDLIPYKQGIPVTTLVGYYDPEKTLPTYMYPALHGAYGSVYVDNFTASSCKVDVFTHEAGTKTFNLHSRRLQAGFMNRFHINVESALKPYRAEVSCGGDVLDTMDITPAKTTLKANIVSTEAGKAPVISGVEDVVIAHRDLFAPLAGVTAMDDYDGDVTASIVVEGSVDTNKAGHYSLTYKAYDSALSESVVVRNVEVFSEKPVLSGITDTTVQFGDAFNPKAGITASDVEDGDLTASIIIDGEVDTNQAGTYTLNYQVTDSAQQTTQAQRVVTVEGSAVCENTWSANSTYVAGDEVSHNGVVWQAGWWTQGEEPGTTGQWGVWKQVATEGCTSVKPEITPPAPGEYPTYKAGTAYKEGDIVRASDEQLYQCKPWPNAGWCSNGAYAPATSVYWQDAWTKL</sequence>
<evidence type="ECO:0000256" key="6">
    <source>
        <dbReference type="ARBA" id="ARBA00023049"/>
    </source>
</evidence>
<dbReference type="AlphaFoldDB" id="A0A0U1P696"/>
<evidence type="ECO:0000256" key="2">
    <source>
        <dbReference type="ARBA" id="ARBA00022670"/>
    </source>
</evidence>
<dbReference type="Proteomes" id="UP000030675">
    <property type="component" value="Unassembled WGS sequence"/>
</dbReference>
<comment type="cofactor">
    <cofactor evidence="1">
        <name>Zn(2+)</name>
        <dbReference type="ChEBI" id="CHEBI:29105"/>
    </cofactor>
</comment>
<dbReference type="EMBL" id="DF196819">
    <property type="protein sequence ID" value="GAD30038.1"/>
    <property type="molecule type" value="Genomic_DNA"/>
</dbReference>
<gene>
    <name evidence="10" type="ORF">PLEI_1693</name>
</gene>
<keyword evidence="3" id="KW-0479">Metal-binding</keyword>
<dbReference type="eggNOG" id="COG3979">
    <property type="taxonomic scope" value="Bacteria"/>
</dbReference>
<evidence type="ECO:0000256" key="7">
    <source>
        <dbReference type="PROSITE-ProRule" id="PRU01031"/>
    </source>
</evidence>
<keyword evidence="5" id="KW-0862">Zinc</keyword>
<evidence type="ECO:0000259" key="9">
    <source>
        <dbReference type="PROSITE" id="PS51694"/>
    </source>
</evidence>
<dbReference type="SMART" id="SM00495">
    <property type="entry name" value="ChtBD3"/>
    <property type="match status" value="2"/>
</dbReference>
<dbReference type="InterPro" id="IPR032179">
    <property type="entry name" value="Cry22Aa_Ig-like"/>
</dbReference>
<dbReference type="Pfam" id="PF10462">
    <property type="entry name" value="Peptidase_M66"/>
    <property type="match status" value="1"/>
</dbReference>
<evidence type="ECO:0000313" key="11">
    <source>
        <dbReference type="Proteomes" id="UP000030675"/>
    </source>
</evidence>
<keyword evidence="2" id="KW-0645">Protease</keyword>
<dbReference type="HOGENOM" id="CLU_009979_0_0_6"/>
<evidence type="ECO:0000313" key="10">
    <source>
        <dbReference type="EMBL" id="GAD30038.1"/>
    </source>
</evidence>
<evidence type="ECO:0000256" key="4">
    <source>
        <dbReference type="ARBA" id="ARBA00022801"/>
    </source>
</evidence>
<keyword evidence="6" id="KW-0482">Metalloprotease</keyword>
<dbReference type="PANTHER" id="PTHR39540">
    <property type="match status" value="1"/>
</dbReference>
<dbReference type="InterPro" id="IPR003610">
    <property type="entry name" value="CBM5/12"/>
</dbReference>
<dbReference type="InterPro" id="IPR013783">
    <property type="entry name" value="Ig-like_fold"/>
</dbReference>
<evidence type="ECO:0000256" key="5">
    <source>
        <dbReference type="ARBA" id="ARBA00022833"/>
    </source>
</evidence>
<evidence type="ECO:0000256" key="3">
    <source>
        <dbReference type="ARBA" id="ARBA00022723"/>
    </source>
</evidence>
<name>A0A0U1P696_PHOLE</name>
<dbReference type="PROSITE" id="PS51694">
    <property type="entry name" value="PEPTIDASE_M66"/>
    <property type="match status" value="1"/>
</dbReference>
<feature type="signal peptide" evidence="8">
    <location>
        <begin position="1"/>
        <end position="24"/>
    </location>
</feature>
<dbReference type="InterPro" id="IPR019503">
    <property type="entry name" value="Peptidase_M66_dom"/>
</dbReference>
<organism evidence="10 11">
    <name type="scientific">Photobacterium leiognathi lrivu.4.1</name>
    <dbReference type="NCBI Taxonomy" id="1248232"/>
    <lineage>
        <taxon>Bacteria</taxon>
        <taxon>Pseudomonadati</taxon>
        <taxon>Pseudomonadota</taxon>
        <taxon>Gammaproteobacteria</taxon>
        <taxon>Vibrionales</taxon>
        <taxon>Vibrionaceae</taxon>
        <taxon>Photobacterium</taxon>
    </lineage>
</organism>
<dbReference type="GO" id="GO:0004222">
    <property type="term" value="F:metalloendopeptidase activity"/>
    <property type="evidence" value="ECO:0007669"/>
    <property type="project" value="InterPro"/>
</dbReference>
<proteinExistence type="predicted"/>
<dbReference type="Pfam" id="PF20944">
    <property type="entry name" value="StcE_b-sandwich"/>
    <property type="match status" value="2"/>
</dbReference>
<feature type="domain" description="Peptidase M66" evidence="9">
    <location>
        <begin position="290"/>
        <end position="552"/>
    </location>
</feature>
<keyword evidence="8" id="KW-0732">Signal</keyword>
<dbReference type="InterPro" id="IPR036573">
    <property type="entry name" value="CBM_sf_5/12"/>
</dbReference>
<accession>A0A0U1P696</accession>
<dbReference type="GO" id="GO:0005576">
    <property type="term" value="C:extracellular region"/>
    <property type="evidence" value="ECO:0007669"/>
    <property type="project" value="InterPro"/>
</dbReference>
<dbReference type="CDD" id="cd12215">
    <property type="entry name" value="ChiC_BD"/>
    <property type="match status" value="1"/>
</dbReference>
<keyword evidence="4" id="KW-0378">Hydrolase</keyword>
<evidence type="ECO:0000256" key="8">
    <source>
        <dbReference type="SAM" id="SignalP"/>
    </source>
</evidence>
<dbReference type="PANTHER" id="PTHR39540:SF1">
    <property type="entry name" value="DICTOMALLEIN-1-RELATED"/>
    <property type="match status" value="1"/>
</dbReference>
<dbReference type="GO" id="GO:0004553">
    <property type="term" value="F:hydrolase activity, hydrolyzing O-glycosyl compounds"/>
    <property type="evidence" value="ECO:0007669"/>
    <property type="project" value="InterPro"/>
</dbReference>
<comment type="caution">
    <text evidence="7">Lacks conserved residue(s) required for the propagation of feature annotation.</text>
</comment>
<dbReference type="Gene3D" id="2.60.40.10">
    <property type="entry name" value="Immunoglobulins"/>
    <property type="match status" value="2"/>
</dbReference>
<protein>
    <submittedName>
        <fullName evidence="10">Chitinase A</fullName>
    </submittedName>
</protein>
<evidence type="ECO:0000256" key="1">
    <source>
        <dbReference type="ARBA" id="ARBA00001947"/>
    </source>
</evidence>
<dbReference type="Gene3D" id="2.60.120.1230">
    <property type="match status" value="2"/>
</dbReference>
<dbReference type="InterPro" id="IPR022218">
    <property type="entry name" value="TagA_dom"/>
</dbReference>
<dbReference type="Pfam" id="PF16403">
    <property type="entry name" value="Bact_surface_Ig-like"/>
    <property type="match status" value="2"/>
</dbReference>
<dbReference type="InterPro" id="IPR051256">
    <property type="entry name" value="Dictomallein"/>
</dbReference>